<dbReference type="PANTHER" id="PTHR33228:SF76">
    <property type="entry name" value="PROTEIN GLUTAMINE DUMPER 7"/>
    <property type="match status" value="1"/>
</dbReference>
<evidence type="ECO:0000256" key="6">
    <source>
        <dbReference type="ARBA" id="ARBA00022989"/>
    </source>
</evidence>
<evidence type="ECO:0000256" key="5">
    <source>
        <dbReference type="ARBA" id="ARBA00022970"/>
    </source>
</evidence>
<dbReference type="PANTHER" id="PTHR33228">
    <property type="entry name" value="PROTEIN GLUTAMINE DUMPER 4-RELATED"/>
    <property type="match status" value="1"/>
</dbReference>
<name>A0A9D5D2X2_9LILI</name>
<protein>
    <submittedName>
        <fullName evidence="9">Uncharacterized protein</fullName>
    </submittedName>
</protein>
<dbReference type="InterPro" id="IPR040359">
    <property type="entry name" value="GDU"/>
</dbReference>
<dbReference type="GO" id="GO:0016020">
    <property type="term" value="C:membrane"/>
    <property type="evidence" value="ECO:0007669"/>
    <property type="project" value="UniProtKB-SubCell"/>
</dbReference>
<keyword evidence="7 8" id="KW-0472">Membrane</keyword>
<comment type="caution">
    <text evidence="9">The sequence shown here is derived from an EMBL/GenBank/DDBJ whole genome shotgun (WGS) entry which is preliminary data.</text>
</comment>
<reference evidence="9" key="2">
    <citation type="journal article" date="2022" name="Hortic Res">
        <title>The genome of Dioscorea zingiberensis sheds light on the biosynthesis, origin and evolution of the medicinally important diosgenin saponins.</title>
        <authorList>
            <person name="Li Y."/>
            <person name="Tan C."/>
            <person name="Li Z."/>
            <person name="Guo J."/>
            <person name="Li S."/>
            <person name="Chen X."/>
            <person name="Wang C."/>
            <person name="Dai X."/>
            <person name="Yang H."/>
            <person name="Song W."/>
            <person name="Hou L."/>
            <person name="Xu J."/>
            <person name="Tong Z."/>
            <person name="Xu A."/>
            <person name="Yuan X."/>
            <person name="Wang W."/>
            <person name="Yang Q."/>
            <person name="Chen L."/>
            <person name="Sun Z."/>
            <person name="Wang K."/>
            <person name="Pan B."/>
            <person name="Chen J."/>
            <person name="Bao Y."/>
            <person name="Liu F."/>
            <person name="Qi X."/>
            <person name="Gang D.R."/>
            <person name="Wen J."/>
            <person name="Li J."/>
        </authorList>
    </citation>
    <scope>NUCLEOTIDE SEQUENCE</scope>
    <source>
        <strain evidence="9">Dzin_1.0</strain>
    </source>
</reference>
<evidence type="ECO:0000256" key="3">
    <source>
        <dbReference type="ARBA" id="ARBA00022448"/>
    </source>
</evidence>
<evidence type="ECO:0000313" key="9">
    <source>
        <dbReference type="EMBL" id="KAJ0984411.1"/>
    </source>
</evidence>
<keyword evidence="4 8" id="KW-0812">Transmembrane</keyword>
<gene>
    <name evidence="9" type="ORF">J5N97_002767</name>
</gene>
<evidence type="ECO:0000313" key="10">
    <source>
        <dbReference type="Proteomes" id="UP001085076"/>
    </source>
</evidence>
<dbReference type="GO" id="GO:0080143">
    <property type="term" value="P:regulation of amino acid export"/>
    <property type="evidence" value="ECO:0007669"/>
    <property type="project" value="InterPro"/>
</dbReference>
<keyword evidence="10" id="KW-1185">Reference proteome</keyword>
<keyword evidence="3" id="KW-0813">Transport</keyword>
<evidence type="ECO:0000256" key="1">
    <source>
        <dbReference type="ARBA" id="ARBA00004167"/>
    </source>
</evidence>
<comment type="subcellular location">
    <subcellularLocation>
        <location evidence="1">Membrane</location>
        <topology evidence="1">Single-pass membrane protein</topology>
    </subcellularLocation>
</comment>
<keyword evidence="6 8" id="KW-1133">Transmembrane helix</keyword>
<organism evidence="9 10">
    <name type="scientific">Dioscorea zingiberensis</name>
    <dbReference type="NCBI Taxonomy" id="325984"/>
    <lineage>
        <taxon>Eukaryota</taxon>
        <taxon>Viridiplantae</taxon>
        <taxon>Streptophyta</taxon>
        <taxon>Embryophyta</taxon>
        <taxon>Tracheophyta</taxon>
        <taxon>Spermatophyta</taxon>
        <taxon>Magnoliopsida</taxon>
        <taxon>Liliopsida</taxon>
        <taxon>Dioscoreales</taxon>
        <taxon>Dioscoreaceae</taxon>
        <taxon>Dioscorea</taxon>
    </lineage>
</organism>
<accession>A0A9D5D2X2</accession>
<sequence>MRPISSNTSAGVRIWSSPIPYLFIGLALMMGLIAIALVILVCSHRKSSGNSSTSPAMKERPENIVVPPEIEPERQNNIDGNVKFLKLLKYNEVRILGL</sequence>
<dbReference type="Proteomes" id="UP001085076">
    <property type="component" value="Miscellaneous, Linkage group lg01"/>
</dbReference>
<proteinExistence type="inferred from homology"/>
<reference evidence="9" key="1">
    <citation type="submission" date="2021-03" db="EMBL/GenBank/DDBJ databases">
        <authorList>
            <person name="Li Z."/>
            <person name="Yang C."/>
        </authorList>
    </citation>
    <scope>NUCLEOTIDE SEQUENCE</scope>
    <source>
        <strain evidence="9">Dzin_1.0</strain>
        <tissue evidence="9">Leaf</tissue>
    </source>
</reference>
<feature type="transmembrane region" description="Helical" evidence="8">
    <location>
        <begin position="20"/>
        <end position="42"/>
    </location>
</feature>
<evidence type="ECO:0000256" key="4">
    <source>
        <dbReference type="ARBA" id="ARBA00022692"/>
    </source>
</evidence>
<dbReference type="EMBL" id="JAGGNH010000001">
    <property type="protein sequence ID" value="KAJ0984411.1"/>
    <property type="molecule type" value="Genomic_DNA"/>
</dbReference>
<evidence type="ECO:0000256" key="8">
    <source>
        <dbReference type="SAM" id="Phobius"/>
    </source>
</evidence>
<keyword evidence="5" id="KW-0029">Amino-acid transport</keyword>
<dbReference type="GO" id="GO:0006865">
    <property type="term" value="P:amino acid transport"/>
    <property type="evidence" value="ECO:0007669"/>
    <property type="project" value="UniProtKB-KW"/>
</dbReference>
<evidence type="ECO:0000256" key="7">
    <source>
        <dbReference type="ARBA" id="ARBA00023136"/>
    </source>
</evidence>
<comment type="similarity">
    <text evidence="2">Belongs to the GLUTAMINE DUMPER 1 (TC 9.B.60) family.</text>
</comment>
<dbReference type="AlphaFoldDB" id="A0A9D5D2X2"/>
<evidence type="ECO:0000256" key="2">
    <source>
        <dbReference type="ARBA" id="ARBA00009977"/>
    </source>
</evidence>